<protein>
    <submittedName>
        <fullName evidence="2">Uncharacterized protein</fullName>
    </submittedName>
</protein>
<reference evidence="2 3" key="1">
    <citation type="submission" date="2016-09" db="EMBL/GenBank/DDBJ databases">
        <authorList>
            <person name="Doonan J."/>
            <person name="Pachebat J.A."/>
            <person name="Golyshin P.N."/>
            <person name="Denman S."/>
            <person name="Mcdonald J.E."/>
        </authorList>
    </citation>
    <scope>NUCLEOTIDE SEQUENCE [LARGE SCALE GENOMIC DNA]</scope>
    <source>
        <strain evidence="2 3">NCPPB 3934</strain>
    </source>
</reference>
<accession>A0A421DNI2</accession>
<proteinExistence type="predicted"/>
<comment type="caution">
    <text evidence="2">The sequence shown here is derived from an EMBL/GenBank/DDBJ whole genome shotgun (WGS) entry which is preliminary data.</text>
</comment>
<dbReference type="Proteomes" id="UP000285648">
    <property type="component" value="Unassembled WGS sequence"/>
</dbReference>
<keyword evidence="1" id="KW-1133">Transmembrane helix</keyword>
<organism evidence="2 3">
    <name type="scientific">Brenneria alni</name>
    <dbReference type="NCBI Taxonomy" id="71656"/>
    <lineage>
        <taxon>Bacteria</taxon>
        <taxon>Pseudomonadati</taxon>
        <taxon>Pseudomonadota</taxon>
        <taxon>Gammaproteobacteria</taxon>
        <taxon>Enterobacterales</taxon>
        <taxon>Pectobacteriaceae</taxon>
        <taxon>Brenneria</taxon>
    </lineage>
</organism>
<dbReference type="AlphaFoldDB" id="A0A421DNI2"/>
<gene>
    <name evidence="2" type="ORF">BIY29_10010</name>
</gene>
<dbReference type="EMBL" id="MJLZ01000020">
    <property type="protein sequence ID" value="RLM23628.1"/>
    <property type="molecule type" value="Genomic_DNA"/>
</dbReference>
<keyword evidence="3" id="KW-1185">Reference proteome</keyword>
<keyword evidence="1" id="KW-0812">Transmembrane</keyword>
<evidence type="ECO:0000256" key="1">
    <source>
        <dbReference type="SAM" id="Phobius"/>
    </source>
</evidence>
<evidence type="ECO:0000313" key="3">
    <source>
        <dbReference type="Proteomes" id="UP000285648"/>
    </source>
</evidence>
<sequence length="75" mass="8850">MIVDKTVTINRFIMGFGVSTELWYTTRKNDSRAVSIFKIGYVSDLIPTTKDYRFFFVVLIVPFVIFRLGWAYDRN</sequence>
<keyword evidence="1" id="KW-0472">Membrane</keyword>
<feature type="transmembrane region" description="Helical" evidence="1">
    <location>
        <begin position="52"/>
        <end position="70"/>
    </location>
</feature>
<evidence type="ECO:0000313" key="2">
    <source>
        <dbReference type="EMBL" id="RLM23628.1"/>
    </source>
</evidence>
<name>A0A421DNI2_9GAMM</name>